<dbReference type="RefSeq" id="WP_364589261.1">
    <property type="nucleotide sequence ID" value="NZ_JBFAQK010000005.1"/>
</dbReference>
<dbReference type="InterPro" id="IPR046342">
    <property type="entry name" value="CBS_dom_sf"/>
</dbReference>
<gene>
    <name evidence="1" type="ORF">AB0K36_06820</name>
</gene>
<accession>A0ABV3HPJ2</accession>
<sequence length="101" mass="10304">MAPVQLKLRPVGTTSGSRTAAGLVAAAGPQVRGDTTVKVWGDMTVEVALSVMAGARAGHLLICDADDQCTGSVTLAQLVAVRDSAVRTDTVRLSDVAALSR</sequence>
<evidence type="ECO:0000313" key="1">
    <source>
        <dbReference type="EMBL" id="MEV4680483.1"/>
    </source>
</evidence>
<dbReference type="SUPFAM" id="SSF54631">
    <property type="entry name" value="CBS-domain pair"/>
    <property type="match status" value="1"/>
</dbReference>
<dbReference type="Proteomes" id="UP001552521">
    <property type="component" value="Unassembled WGS sequence"/>
</dbReference>
<organism evidence="1 2">
    <name type="scientific">Streptomyces kurssanovii</name>
    <dbReference type="NCBI Taxonomy" id="67312"/>
    <lineage>
        <taxon>Bacteria</taxon>
        <taxon>Bacillati</taxon>
        <taxon>Actinomycetota</taxon>
        <taxon>Actinomycetes</taxon>
        <taxon>Kitasatosporales</taxon>
        <taxon>Streptomycetaceae</taxon>
        <taxon>Streptomyces</taxon>
    </lineage>
</organism>
<comment type="caution">
    <text evidence="1">The sequence shown here is derived from an EMBL/GenBank/DDBJ whole genome shotgun (WGS) entry which is preliminary data.</text>
</comment>
<dbReference type="EMBL" id="JBFAQK010000005">
    <property type="protein sequence ID" value="MEV4680483.1"/>
    <property type="molecule type" value="Genomic_DNA"/>
</dbReference>
<reference evidence="1 2" key="1">
    <citation type="submission" date="2024-06" db="EMBL/GenBank/DDBJ databases">
        <title>The Natural Products Discovery Center: Release of the First 8490 Sequenced Strains for Exploring Actinobacteria Biosynthetic Diversity.</title>
        <authorList>
            <person name="Kalkreuter E."/>
            <person name="Kautsar S.A."/>
            <person name="Yang D."/>
            <person name="Bader C.D."/>
            <person name="Teijaro C.N."/>
            <person name="Fluegel L."/>
            <person name="Davis C.M."/>
            <person name="Simpson J.R."/>
            <person name="Lauterbach L."/>
            <person name="Steele A.D."/>
            <person name="Gui C."/>
            <person name="Meng S."/>
            <person name="Li G."/>
            <person name="Viehrig K."/>
            <person name="Ye F."/>
            <person name="Su P."/>
            <person name="Kiefer A.F."/>
            <person name="Nichols A."/>
            <person name="Cepeda A.J."/>
            <person name="Yan W."/>
            <person name="Fan B."/>
            <person name="Jiang Y."/>
            <person name="Adhikari A."/>
            <person name="Zheng C.-J."/>
            <person name="Schuster L."/>
            <person name="Cowan T.M."/>
            <person name="Smanski M.J."/>
            <person name="Chevrette M.G."/>
            <person name="De Carvalho L.P.S."/>
            <person name="Shen B."/>
        </authorList>
    </citation>
    <scope>NUCLEOTIDE SEQUENCE [LARGE SCALE GENOMIC DNA]</scope>
    <source>
        <strain evidence="1 2">NPDC049344</strain>
    </source>
</reference>
<keyword evidence="2" id="KW-1185">Reference proteome</keyword>
<protein>
    <submittedName>
        <fullName evidence="1">CBS domain-containing protein</fullName>
    </submittedName>
</protein>
<proteinExistence type="predicted"/>
<evidence type="ECO:0000313" key="2">
    <source>
        <dbReference type="Proteomes" id="UP001552521"/>
    </source>
</evidence>
<name>A0ABV3HPJ2_9ACTN</name>